<name>A0A0C3PKA1_PISTI</name>
<evidence type="ECO:0000256" key="1">
    <source>
        <dbReference type="SAM" id="SignalP"/>
    </source>
</evidence>
<reference evidence="3" key="2">
    <citation type="submission" date="2015-01" db="EMBL/GenBank/DDBJ databases">
        <title>Evolutionary Origins and Diversification of the Mycorrhizal Mutualists.</title>
        <authorList>
            <consortium name="DOE Joint Genome Institute"/>
            <consortium name="Mycorrhizal Genomics Consortium"/>
            <person name="Kohler A."/>
            <person name="Kuo A."/>
            <person name="Nagy L.G."/>
            <person name="Floudas D."/>
            <person name="Copeland A."/>
            <person name="Barry K.W."/>
            <person name="Cichocki N."/>
            <person name="Veneault-Fourrey C."/>
            <person name="LaButti K."/>
            <person name="Lindquist E.A."/>
            <person name="Lipzen A."/>
            <person name="Lundell T."/>
            <person name="Morin E."/>
            <person name="Murat C."/>
            <person name="Riley R."/>
            <person name="Ohm R."/>
            <person name="Sun H."/>
            <person name="Tunlid A."/>
            <person name="Henrissat B."/>
            <person name="Grigoriev I.V."/>
            <person name="Hibbett D.S."/>
            <person name="Martin F."/>
        </authorList>
    </citation>
    <scope>NUCLEOTIDE SEQUENCE [LARGE SCALE GENOMIC DNA]</scope>
    <source>
        <strain evidence="3">Marx 270</strain>
    </source>
</reference>
<dbReference type="OrthoDB" id="2647060at2759"/>
<feature type="non-terminal residue" evidence="2">
    <location>
        <position position="1"/>
    </location>
</feature>
<dbReference type="EMBL" id="KN831944">
    <property type="protein sequence ID" value="KIO14640.1"/>
    <property type="molecule type" value="Genomic_DNA"/>
</dbReference>
<proteinExistence type="predicted"/>
<dbReference type="Proteomes" id="UP000054217">
    <property type="component" value="Unassembled WGS sequence"/>
</dbReference>
<reference evidence="2 3" key="1">
    <citation type="submission" date="2014-04" db="EMBL/GenBank/DDBJ databases">
        <authorList>
            <consortium name="DOE Joint Genome Institute"/>
            <person name="Kuo A."/>
            <person name="Kohler A."/>
            <person name="Costa M.D."/>
            <person name="Nagy L.G."/>
            <person name="Floudas D."/>
            <person name="Copeland A."/>
            <person name="Barry K.W."/>
            <person name="Cichocki N."/>
            <person name="Veneault-Fourrey C."/>
            <person name="LaButti K."/>
            <person name="Lindquist E.A."/>
            <person name="Lipzen A."/>
            <person name="Lundell T."/>
            <person name="Morin E."/>
            <person name="Murat C."/>
            <person name="Sun H."/>
            <person name="Tunlid A."/>
            <person name="Henrissat B."/>
            <person name="Grigoriev I.V."/>
            <person name="Hibbett D.S."/>
            <person name="Martin F."/>
            <person name="Nordberg H.P."/>
            <person name="Cantor M.N."/>
            <person name="Hua S.X."/>
        </authorList>
    </citation>
    <scope>NUCLEOTIDE SEQUENCE [LARGE SCALE GENOMIC DNA]</scope>
    <source>
        <strain evidence="2 3">Marx 270</strain>
    </source>
</reference>
<sequence>LSQLLLHFGLFPTAPSQPWIAISVELLGFYHALFGWSCDSISALVSALNMHYECWGFRLTTQEVHVPCCN</sequence>
<keyword evidence="3" id="KW-1185">Reference proteome</keyword>
<organism evidence="2 3">
    <name type="scientific">Pisolithus tinctorius Marx 270</name>
    <dbReference type="NCBI Taxonomy" id="870435"/>
    <lineage>
        <taxon>Eukaryota</taxon>
        <taxon>Fungi</taxon>
        <taxon>Dikarya</taxon>
        <taxon>Basidiomycota</taxon>
        <taxon>Agaricomycotina</taxon>
        <taxon>Agaricomycetes</taxon>
        <taxon>Agaricomycetidae</taxon>
        <taxon>Boletales</taxon>
        <taxon>Sclerodermatineae</taxon>
        <taxon>Pisolithaceae</taxon>
        <taxon>Pisolithus</taxon>
    </lineage>
</organism>
<feature type="signal peptide" evidence="1">
    <location>
        <begin position="1"/>
        <end position="16"/>
    </location>
</feature>
<keyword evidence="1" id="KW-0732">Signal</keyword>
<feature type="chain" id="PRO_5002168008" description="CxC1-like cysteine cluster associated with KDZ transposases domain-containing protein" evidence="1">
    <location>
        <begin position="17"/>
        <end position="70"/>
    </location>
</feature>
<dbReference type="InParanoid" id="A0A0C3PKA1"/>
<protein>
    <recommendedName>
        <fullName evidence="4">CxC1-like cysteine cluster associated with KDZ transposases domain-containing protein</fullName>
    </recommendedName>
</protein>
<dbReference type="HOGENOM" id="CLU_004552_8_1_1"/>
<accession>A0A0C3PKA1</accession>
<evidence type="ECO:0008006" key="4">
    <source>
        <dbReference type="Google" id="ProtNLM"/>
    </source>
</evidence>
<dbReference type="AlphaFoldDB" id="A0A0C3PKA1"/>
<gene>
    <name evidence="2" type="ORF">M404DRAFT_119860</name>
</gene>
<evidence type="ECO:0000313" key="2">
    <source>
        <dbReference type="EMBL" id="KIO14640.1"/>
    </source>
</evidence>
<evidence type="ECO:0000313" key="3">
    <source>
        <dbReference type="Proteomes" id="UP000054217"/>
    </source>
</evidence>